<dbReference type="Proteomes" id="UP001289374">
    <property type="component" value="Unassembled WGS sequence"/>
</dbReference>
<keyword evidence="3" id="KW-1185">Reference proteome</keyword>
<protein>
    <recommendedName>
        <fullName evidence="1">Retrovirus-related Pol polyprotein from transposon TNT 1-94-like beta-barrel domain-containing protein</fullName>
    </recommendedName>
</protein>
<evidence type="ECO:0000313" key="3">
    <source>
        <dbReference type="Proteomes" id="UP001289374"/>
    </source>
</evidence>
<dbReference type="EMBL" id="JACGWL010000007">
    <property type="protein sequence ID" value="KAK4397831.1"/>
    <property type="molecule type" value="Genomic_DNA"/>
</dbReference>
<reference evidence="2" key="2">
    <citation type="journal article" date="2024" name="Plant">
        <title>Genomic evolution and insights into agronomic trait innovations of Sesamum species.</title>
        <authorList>
            <person name="Miao H."/>
            <person name="Wang L."/>
            <person name="Qu L."/>
            <person name="Liu H."/>
            <person name="Sun Y."/>
            <person name="Le M."/>
            <person name="Wang Q."/>
            <person name="Wei S."/>
            <person name="Zheng Y."/>
            <person name="Lin W."/>
            <person name="Duan Y."/>
            <person name="Cao H."/>
            <person name="Xiong S."/>
            <person name="Wang X."/>
            <person name="Wei L."/>
            <person name="Li C."/>
            <person name="Ma Q."/>
            <person name="Ju M."/>
            <person name="Zhao R."/>
            <person name="Li G."/>
            <person name="Mu C."/>
            <person name="Tian Q."/>
            <person name="Mei H."/>
            <person name="Zhang T."/>
            <person name="Gao T."/>
            <person name="Zhang H."/>
        </authorList>
    </citation>
    <scope>NUCLEOTIDE SEQUENCE</scope>
    <source>
        <strain evidence="2">K16</strain>
    </source>
</reference>
<dbReference type="PANTHER" id="PTHR47592">
    <property type="entry name" value="PBF68 PROTEIN"/>
    <property type="match status" value="1"/>
</dbReference>
<dbReference type="AlphaFoldDB" id="A0AAE1WQX7"/>
<organism evidence="2 3">
    <name type="scientific">Sesamum angolense</name>
    <dbReference type="NCBI Taxonomy" id="2727404"/>
    <lineage>
        <taxon>Eukaryota</taxon>
        <taxon>Viridiplantae</taxon>
        <taxon>Streptophyta</taxon>
        <taxon>Embryophyta</taxon>
        <taxon>Tracheophyta</taxon>
        <taxon>Spermatophyta</taxon>
        <taxon>Magnoliopsida</taxon>
        <taxon>eudicotyledons</taxon>
        <taxon>Gunneridae</taxon>
        <taxon>Pentapetalae</taxon>
        <taxon>asterids</taxon>
        <taxon>lamiids</taxon>
        <taxon>Lamiales</taxon>
        <taxon>Pedaliaceae</taxon>
        <taxon>Sesamum</taxon>
    </lineage>
</organism>
<feature type="domain" description="Retrovirus-related Pol polyprotein from transposon TNT 1-94-like beta-barrel" evidence="1">
    <location>
        <begin position="10"/>
        <end position="90"/>
    </location>
</feature>
<evidence type="ECO:0000313" key="2">
    <source>
        <dbReference type="EMBL" id="KAK4397831.1"/>
    </source>
</evidence>
<comment type="caution">
    <text evidence="2">The sequence shown here is derived from an EMBL/GenBank/DDBJ whole genome shotgun (WGS) entry which is preliminary data.</text>
</comment>
<reference evidence="2" key="1">
    <citation type="submission" date="2020-06" db="EMBL/GenBank/DDBJ databases">
        <authorList>
            <person name="Li T."/>
            <person name="Hu X."/>
            <person name="Zhang T."/>
            <person name="Song X."/>
            <person name="Zhang H."/>
            <person name="Dai N."/>
            <person name="Sheng W."/>
            <person name="Hou X."/>
            <person name="Wei L."/>
        </authorList>
    </citation>
    <scope>NUCLEOTIDE SEQUENCE</scope>
    <source>
        <strain evidence="2">K16</strain>
        <tissue evidence="2">Leaf</tissue>
    </source>
</reference>
<dbReference type="PANTHER" id="PTHR47592:SF31">
    <property type="entry name" value="ZINC FINGER, CCHC-TYPE-RELATED"/>
    <property type="match status" value="1"/>
</dbReference>
<sequence length="104" mass="11869">MAATVKLIDWWYDFEAIVYVCNDKNQFKYYEDIAEGQQVLMDNANTTIVIGKGNVEVRFTSGKKLLLTNVLHVPDIRKNLVSASMFSKKGLKTVIEAHKLIDIF</sequence>
<name>A0AAE1WQX7_9LAMI</name>
<proteinExistence type="predicted"/>
<dbReference type="InterPro" id="IPR054722">
    <property type="entry name" value="PolX-like_BBD"/>
</dbReference>
<gene>
    <name evidence="2" type="ORF">Sango_1258600</name>
</gene>
<evidence type="ECO:0000259" key="1">
    <source>
        <dbReference type="Pfam" id="PF22936"/>
    </source>
</evidence>
<accession>A0AAE1WQX7</accession>
<dbReference type="Pfam" id="PF22936">
    <property type="entry name" value="Pol_BBD"/>
    <property type="match status" value="1"/>
</dbReference>